<dbReference type="SFLD" id="SFLDG01135">
    <property type="entry name" value="C1.5.6:_HAD__Beta-PGM__Phospha"/>
    <property type="match status" value="1"/>
</dbReference>
<dbReference type="PANTHER" id="PTHR43434:SF23">
    <property type="entry name" value="PHOSPHOGLYCOLATE PHOSPHATASE"/>
    <property type="match status" value="1"/>
</dbReference>
<proteinExistence type="predicted"/>
<organism evidence="5 6">
    <name type="scientific">Methylotuvimicrobium buryatense</name>
    <name type="common">Methylomicrobium buryatense</name>
    <dbReference type="NCBI Taxonomy" id="95641"/>
    <lineage>
        <taxon>Bacteria</taxon>
        <taxon>Pseudomonadati</taxon>
        <taxon>Pseudomonadota</taxon>
        <taxon>Gammaproteobacteria</taxon>
        <taxon>Methylococcales</taxon>
        <taxon>Methylococcaceae</taxon>
        <taxon>Methylotuvimicrobium</taxon>
    </lineage>
</organism>
<dbReference type="GO" id="GO:0046872">
    <property type="term" value="F:metal ion binding"/>
    <property type="evidence" value="ECO:0007669"/>
    <property type="project" value="UniProtKB-KW"/>
</dbReference>
<dbReference type="RefSeq" id="WP_017839067.1">
    <property type="nucleotide sequence ID" value="NZ_CP035467.1"/>
</dbReference>
<dbReference type="OrthoDB" id="9776368at2"/>
<dbReference type="FunFam" id="3.40.50.1000:FF:000022">
    <property type="entry name" value="Phosphoglycolate phosphatase"/>
    <property type="match status" value="1"/>
</dbReference>
<keyword evidence="6" id="KW-1185">Reference proteome</keyword>
<dbReference type="STRING" id="675511.GCA_000341735_00417"/>
<dbReference type="GO" id="GO:0005829">
    <property type="term" value="C:cytosol"/>
    <property type="evidence" value="ECO:0007669"/>
    <property type="project" value="TreeGrafter"/>
</dbReference>
<gene>
    <name evidence="5" type="ORF">EQU24_13140</name>
</gene>
<dbReference type="GO" id="GO:0006281">
    <property type="term" value="P:DNA repair"/>
    <property type="evidence" value="ECO:0007669"/>
    <property type="project" value="TreeGrafter"/>
</dbReference>
<evidence type="ECO:0000256" key="2">
    <source>
        <dbReference type="ARBA" id="ARBA00022801"/>
    </source>
</evidence>
<dbReference type="InterPro" id="IPR036412">
    <property type="entry name" value="HAD-like_sf"/>
</dbReference>
<keyword evidence="4" id="KW-0119">Carbohydrate metabolism</keyword>
<dbReference type="InterPro" id="IPR023198">
    <property type="entry name" value="PGP-like_dom2"/>
</dbReference>
<reference evidence="6" key="1">
    <citation type="journal article" date="2019" name="J. Bacteriol.">
        <title>A Mutagenic Screen Identifies a TonB-Dependent Receptor Required for the Lanthanide Metal Switch in the Type I Methanotroph 'Methylotuvimicrobium buryatense' 5GB1C.</title>
        <authorList>
            <person name="Groom J.D."/>
            <person name="Ford S.M."/>
            <person name="Pesesky M.W."/>
            <person name="Lidstrom M.E."/>
        </authorList>
    </citation>
    <scope>NUCLEOTIDE SEQUENCE [LARGE SCALE GENOMIC DNA]</scope>
    <source>
        <strain evidence="6">5GB1C</strain>
    </source>
</reference>
<keyword evidence="2 5" id="KW-0378">Hydrolase</keyword>
<dbReference type="InterPro" id="IPR006439">
    <property type="entry name" value="HAD-SF_hydro_IA"/>
</dbReference>
<keyword evidence="3" id="KW-0460">Magnesium</keyword>
<dbReference type="NCBIfam" id="TIGR01549">
    <property type="entry name" value="HAD-SF-IA-v1"/>
    <property type="match status" value="1"/>
</dbReference>
<dbReference type="AlphaFoldDB" id="A0A4P9URA2"/>
<name>A0A4P9URA2_METBY</name>
<keyword evidence="1" id="KW-0479">Metal-binding</keyword>
<dbReference type="Gene3D" id="1.10.150.240">
    <property type="entry name" value="Putative phosphatase, domain 2"/>
    <property type="match status" value="1"/>
</dbReference>
<evidence type="ECO:0000256" key="4">
    <source>
        <dbReference type="ARBA" id="ARBA00023277"/>
    </source>
</evidence>
<dbReference type="InterPro" id="IPR050155">
    <property type="entry name" value="HAD-like_hydrolase_sf"/>
</dbReference>
<dbReference type="InterPro" id="IPR023214">
    <property type="entry name" value="HAD_sf"/>
</dbReference>
<dbReference type="SFLD" id="SFLDG01129">
    <property type="entry name" value="C1.5:_HAD__Beta-PGM__Phosphata"/>
    <property type="match status" value="1"/>
</dbReference>
<evidence type="ECO:0000313" key="5">
    <source>
        <dbReference type="EMBL" id="QCW83073.1"/>
    </source>
</evidence>
<accession>A0A4P9URA2</accession>
<dbReference type="KEGG" id="mbur:EQU24_13140"/>
<dbReference type="GO" id="GO:0008967">
    <property type="term" value="F:phosphoglycolate phosphatase activity"/>
    <property type="evidence" value="ECO:0007669"/>
    <property type="project" value="TreeGrafter"/>
</dbReference>
<dbReference type="SUPFAM" id="SSF56784">
    <property type="entry name" value="HAD-like"/>
    <property type="match status" value="1"/>
</dbReference>
<dbReference type="EMBL" id="CP035467">
    <property type="protein sequence ID" value="QCW83073.1"/>
    <property type="molecule type" value="Genomic_DNA"/>
</dbReference>
<dbReference type="Gene3D" id="3.40.50.1000">
    <property type="entry name" value="HAD superfamily/HAD-like"/>
    <property type="match status" value="1"/>
</dbReference>
<sequence length="226" mass="24969">MVCDFKLSCVLFDLDGTLVDTAPDLIACLNHALLEHGFVNIPNESVKPYISYGAAAMVKASIGDTVRDEIRQAVLKTMLDRYQDNIAEFTVFFDGMPQLLEAIESQGLKWGVVTNKLKRYTDPLMQALDLTQRAACIVSGDSTGNSKPHPEPMLEGCRLAEVKPHECVYIGDARHDIEAGKNVGMKTLAALYGYLKPEDVPENWGADALIDHPRQIDSWIKSTLCN</sequence>
<evidence type="ECO:0000256" key="3">
    <source>
        <dbReference type="ARBA" id="ARBA00022842"/>
    </source>
</evidence>
<dbReference type="Pfam" id="PF13419">
    <property type="entry name" value="HAD_2"/>
    <property type="match status" value="1"/>
</dbReference>
<dbReference type="InterPro" id="IPR041492">
    <property type="entry name" value="HAD_2"/>
</dbReference>
<evidence type="ECO:0000256" key="1">
    <source>
        <dbReference type="ARBA" id="ARBA00022723"/>
    </source>
</evidence>
<dbReference type="NCBIfam" id="TIGR01509">
    <property type="entry name" value="HAD-SF-IA-v3"/>
    <property type="match status" value="1"/>
</dbReference>
<dbReference type="SFLD" id="SFLDS00003">
    <property type="entry name" value="Haloacid_Dehalogenase"/>
    <property type="match status" value="1"/>
</dbReference>
<dbReference type="Proteomes" id="UP000305881">
    <property type="component" value="Chromosome"/>
</dbReference>
<dbReference type="PANTHER" id="PTHR43434">
    <property type="entry name" value="PHOSPHOGLYCOLATE PHOSPHATASE"/>
    <property type="match status" value="1"/>
</dbReference>
<evidence type="ECO:0000313" key="6">
    <source>
        <dbReference type="Proteomes" id="UP000305881"/>
    </source>
</evidence>
<protein>
    <submittedName>
        <fullName evidence="5">HAD family hydrolase</fullName>
    </submittedName>
</protein>